<dbReference type="SUPFAM" id="SSF88697">
    <property type="entry name" value="PUA domain-like"/>
    <property type="match status" value="1"/>
</dbReference>
<dbReference type="InterPro" id="IPR015947">
    <property type="entry name" value="PUA-like_sf"/>
</dbReference>
<evidence type="ECO:0000259" key="1">
    <source>
        <dbReference type="SMART" id="SM01022"/>
    </source>
</evidence>
<dbReference type="InterPro" id="IPR007374">
    <property type="entry name" value="ASCH_domain"/>
</dbReference>
<comment type="caution">
    <text evidence="2">The sequence shown here is derived from an EMBL/GenBank/DDBJ whole genome shotgun (WGS) entry which is preliminary data.</text>
</comment>
<gene>
    <name evidence="2" type="ORF">Lpp14_15871</name>
</gene>
<sequence length="123" mass="14592">MDALLSIKPEYVEEIRRGRKLFEYRKGIFRRRIDKVIVYSTEPCGRIVGEFEVKGIIQDAPEKLWNRTSKFSGISHDFFEKYFDGREIAYAIEIGDYREYEIPQKIQELFPNVKAAPQSFIYV</sequence>
<protein>
    <recommendedName>
        <fullName evidence="1">ASCH domain-containing protein</fullName>
    </recommendedName>
</protein>
<dbReference type="EMBL" id="ANJZ01000410">
    <property type="protein sequence ID" value="EPC57588.1"/>
    <property type="molecule type" value="Genomic_DNA"/>
</dbReference>
<proteinExistence type="predicted"/>
<reference evidence="2 3" key="1">
    <citation type="journal article" date="2013" name="PLoS ONE">
        <title>Lactobacillus paracasei comparative genomics: towards species pan-genome definition and exploitation of diversity.</title>
        <authorList>
            <person name="Smokvina T."/>
            <person name="Wels M."/>
            <person name="Polka J."/>
            <person name="Chervaux C."/>
            <person name="Brisse S."/>
            <person name="Boekhorst J."/>
            <person name="van Hylckama Vlieg J.E."/>
            <person name="Siezen R.J."/>
        </authorList>
    </citation>
    <scope>NUCLEOTIDE SEQUENCE [LARGE SCALE GENOMIC DNA]</scope>
    <source>
        <strain evidence="2 3">Lpp14</strain>
    </source>
</reference>
<dbReference type="Proteomes" id="UP000014264">
    <property type="component" value="Unassembled WGS sequence"/>
</dbReference>
<dbReference type="Gene3D" id="2.30.130.30">
    <property type="entry name" value="Hypothetical protein"/>
    <property type="match status" value="1"/>
</dbReference>
<evidence type="ECO:0000313" key="3">
    <source>
        <dbReference type="Proteomes" id="UP000014264"/>
    </source>
</evidence>
<evidence type="ECO:0000313" key="2">
    <source>
        <dbReference type="EMBL" id="EPC57588.1"/>
    </source>
</evidence>
<feature type="domain" description="ASCH" evidence="1">
    <location>
        <begin position="5"/>
        <end position="98"/>
    </location>
</feature>
<dbReference type="Pfam" id="PF04266">
    <property type="entry name" value="ASCH"/>
    <property type="match status" value="1"/>
</dbReference>
<dbReference type="AlphaFoldDB" id="A0A829GJV0"/>
<accession>A0A829GJV0</accession>
<organism evidence="2 3">
    <name type="scientific">Lacticaseibacillus paracasei subsp. paracasei Lpp14</name>
    <dbReference type="NCBI Taxonomy" id="1256204"/>
    <lineage>
        <taxon>Bacteria</taxon>
        <taxon>Bacillati</taxon>
        <taxon>Bacillota</taxon>
        <taxon>Bacilli</taxon>
        <taxon>Lactobacillales</taxon>
        <taxon>Lactobacillaceae</taxon>
        <taxon>Lacticaseibacillus</taxon>
    </lineage>
</organism>
<dbReference type="SMART" id="SM01022">
    <property type="entry name" value="ASCH"/>
    <property type="match status" value="1"/>
</dbReference>
<name>A0A829GJV0_LACPA</name>